<organism evidence="1 2">
    <name type="scientific">Candidatus Faecenecus gallistercoris</name>
    <dbReference type="NCBI Taxonomy" id="2840793"/>
    <lineage>
        <taxon>Bacteria</taxon>
        <taxon>Bacillati</taxon>
        <taxon>Bacillota</taxon>
        <taxon>Bacillota incertae sedis</taxon>
        <taxon>Candidatus Faecenecus</taxon>
    </lineage>
</organism>
<comment type="caution">
    <text evidence="1">The sequence shown here is derived from an EMBL/GenBank/DDBJ whole genome shotgun (WGS) entry which is preliminary data.</text>
</comment>
<evidence type="ECO:0000313" key="1">
    <source>
        <dbReference type="EMBL" id="HIQ65044.1"/>
    </source>
</evidence>
<gene>
    <name evidence="1" type="ORF">IAC85_04820</name>
</gene>
<accession>A0A9D1CLQ5</accession>
<dbReference type="AlphaFoldDB" id="A0A9D1CLQ5"/>
<dbReference type="Proteomes" id="UP000886725">
    <property type="component" value="Unassembled WGS sequence"/>
</dbReference>
<sequence length="74" mass="8694">MQQQYQEVPNVISGKDLDYLSDMFNWMYESYKKTMNQIPSVQDEVLKNHLQKCATFFDTNLQNVLTILEGGQNE</sequence>
<protein>
    <submittedName>
        <fullName evidence="1">Uncharacterized protein</fullName>
    </submittedName>
</protein>
<dbReference type="EMBL" id="DVFU01000094">
    <property type="protein sequence ID" value="HIQ65044.1"/>
    <property type="molecule type" value="Genomic_DNA"/>
</dbReference>
<name>A0A9D1CLQ5_9FIRM</name>
<reference evidence="1" key="1">
    <citation type="submission" date="2020-10" db="EMBL/GenBank/DDBJ databases">
        <authorList>
            <person name="Gilroy R."/>
        </authorList>
    </citation>
    <scope>NUCLEOTIDE SEQUENCE</scope>
    <source>
        <strain evidence="1">CHK165-10780</strain>
    </source>
</reference>
<evidence type="ECO:0000313" key="2">
    <source>
        <dbReference type="Proteomes" id="UP000886725"/>
    </source>
</evidence>
<reference evidence="1" key="2">
    <citation type="journal article" date="2021" name="PeerJ">
        <title>Extensive microbial diversity within the chicken gut microbiome revealed by metagenomics and culture.</title>
        <authorList>
            <person name="Gilroy R."/>
            <person name="Ravi A."/>
            <person name="Getino M."/>
            <person name="Pursley I."/>
            <person name="Horton D.L."/>
            <person name="Alikhan N.F."/>
            <person name="Baker D."/>
            <person name="Gharbi K."/>
            <person name="Hall N."/>
            <person name="Watson M."/>
            <person name="Adriaenssens E.M."/>
            <person name="Foster-Nyarko E."/>
            <person name="Jarju S."/>
            <person name="Secka A."/>
            <person name="Antonio M."/>
            <person name="Oren A."/>
            <person name="Chaudhuri R.R."/>
            <person name="La Ragione R."/>
            <person name="Hildebrand F."/>
            <person name="Pallen M.J."/>
        </authorList>
    </citation>
    <scope>NUCLEOTIDE SEQUENCE</scope>
    <source>
        <strain evidence="1">CHK165-10780</strain>
    </source>
</reference>
<proteinExistence type="predicted"/>